<sequence>MNKLSNTFLRLFTLLILFSLLACYSDDETSTVESSKKENLMLHKNASFLEKNNEVNSIVNEINNLQKSDKSSKSSNDSDFIIHKENITYIRTPDGERESYTFFVEKEYKRNLNFVENLVLSKKKNSDKYEAILITYFFPDGYMIDNKDFQVLKTMPLNIDLSLFNKSSTPLNKTSGGGCSYSIIETEHKCYSGRHSGSGQYDDCDKKGGTGPYSTYELYLSCDGGSGGGGGYNPGEPGGSSGGTETGPPGSGGNNGSGGANNGIETGITLPPSCQGTNCDEVVLPNQINTLLGKKLNISQLMFLYNNENIANHLFSILNNYNTHSQETYLWVINYLSHIDNISAADYFNQNPQDLEVLFYFSSNGEGFIQAWLEELINNTNEYPLNNTFYIFQYDYKSQMSTEELNIFNTLSPQSQFKYLKNAYNALNKAASLYPYSTHNGKGDAFRHAYFNTLNVISIGKYYTEKLTTAHENRPPNYAFAFKETNMDLFNNNVGRNYGDLILAGNSSSAENLIKLALQNGELMYLTPLGNDNCPTCANDISKLTPTNQ</sequence>
<protein>
    <recommendedName>
        <fullName evidence="3">DUF6973 domain-containing protein</fullName>
    </recommendedName>
</protein>
<feature type="region of interest" description="Disordered" evidence="1">
    <location>
        <begin position="230"/>
        <end position="267"/>
    </location>
</feature>
<evidence type="ECO:0000313" key="5">
    <source>
        <dbReference type="Proteomes" id="UP000199149"/>
    </source>
</evidence>
<accession>A0A1I5BG24</accession>
<feature type="chain" id="PRO_5011739568" description="DUF6973 domain-containing protein" evidence="2">
    <location>
        <begin position="25"/>
        <end position="549"/>
    </location>
</feature>
<keyword evidence="5" id="KW-1185">Reference proteome</keyword>
<feature type="compositionally biased region" description="Gly residues" evidence="1">
    <location>
        <begin position="230"/>
        <end position="261"/>
    </location>
</feature>
<feature type="domain" description="DUF6973" evidence="3">
    <location>
        <begin position="412"/>
        <end position="519"/>
    </location>
</feature>
<dbReference type="PROSITE" id="PS51257">
    <property type="entry name" value="PROKAR_LIPOPROTEIN"/>
    <property type="match status" value="1"/>
</dbReference>
<proteinExistence type="predicted"/>
<feature type="signal peptide" evidence="2">
    <location>
        <begin position="1"/>
        <end position="24"/>
    </location>
</feature>
<reference evidence="5" key="1">
    <citation type="submission" date="2016-10" db="EMBL/GenBank/DDBJ databases">
        <authorList>
            <person name="Varghese N."/>
            <person name="Submissions S."/>
        </authorList>
    </citation>
    <scope>NUCLEOTIDE SEQUENCE [LARGE SCALE GENOMIC DNA]</scope>
    <source>
        <strain evidence="5">XJ109</strain>
    </source>
</reference>
<evidence type="ECO:0000259" key="3">
    <source>
        <dbReference type="Pfam" id="PF22322"/>
    </source>
</evidence>
<name>A0A1I5BG24_9FLAO</name>
<gene>
    <name evidence="4" type="ORF">SAMN05421738_1332</name>
</gene>
<keyword evidence="2" id="KW-0732">Signal</keyword>
<evidence type="ECO:0000256" key="1">
    <source>
        <dbReference type="SAM" id="MobiDB-lite"/>
    </source>
</evidence>
<evidence type="ECO:0000256" key="2">
    <source>
        <dbReference type="SAM" id="SignalP"/>
    </source>
</evidence>
<evidence type="ECO:0000313" key="4">
    <source>
        <dbReference type="EMBL" id="SFN73606.1"/>
    </source>
</evidence>
<dbReference type="EMBL" id="FOUZ01000033">
    <property type="protein sequence ID" value="SFN73606.1"/>
    <property type="molecule type" value="Genomic_DNA"/>
</dbReference>
<dbReference type="STRING" id="684065.SAMN05421738_1332"/>
<organism evidence="4 5">
    <name type="scientific">Algoriella xinjiangensis</name>
    <dbReference type="NCBI Taxonomy" id="684065"/>
    <lineage>
        <taxon>Bacteria</taxon>
        <taxon>Pseudomonadati</taxon>
        <taxon>Bacteroidota</taxon>
        <taxon>Flavobacteriia</taxon>
        <taxon>Flavobacteriales</taxon>
        <taxon>Weeksellaceae</taxon>
        <taxon>Algoriella</taxon>
    </lineage>
</organism>
<dbReference type="Pfam" id="PF22322">
    <property type="entry name" value="DUF6973"/>
    <property type="match status" value="1"/>
</dbReference>
<dbReference type="Proteomes" id="UP000199149">
    <property type="component" value="Unassembled WGS sequence"/>
</dbReference>
<dbReference type="InterPro" id="IPR054246">
    <property type="entry name" value="DUF6973"/>
</dbReference>
<dbReference type="AlphaFoldDB" id="A0A1I5BG24"/>